<dbReference type="InterPro" id="IPR053151">
    <property type="entry name" value="RNase_H-like"/>
</dbReference>
<evidence type="ECO:0000313" key="2">
    <source>
        <dbReference type="EMBL" id="KAE8723347.1"/>
    </source>
</evidence>
<dbReference type="InterPro" id="IPR036397">
    <property type="entry name" value="RNaseH_sf"/>
</dbReference>
<proteinExistence type="predicted"/>
<feature type="domain" description="RNase H type-1" evidence="1">
    <location>
        <begin position="73"/>
        <end position="158"/>
    </location>
</feature>
<sequence>MHASFFHDDLEIWKRQNDKLFTSYSFAPPDVLRCAHHWAKLYGLGSSSSPPTTRPTITSLVWRKPKSGWLCLNSNGSIHLSTGIGADAQVIRNEEGAWIYGFSKNVVHSSILQAELWGIYEGLLLADSLDVERLEIQTDCKQAVKLLDDPNAGNSPISLVRAITTLRRQHRALA</sequence>
<evidence type="ECO:0000259" key="1">
    <source>
        <dbReference type="Pfam" id="PF13456"/>
    </source>
</evidence>
<dbReference type="PANTHER" id="PTHR47723">
    <property type="entry name" value="OS05G0353850 PROTEIN"/>
    <property type="match status" value="1"/>
</dbReference>
<dbReference type="AlphaFoldDB" id="A0A6A3C4P8"/>
<dbReference type="Pfam" id="PF13456">
    <property type="entry name" value="RVT_3"/>
    <property type="match status" value="1"/>
</dbReference>
<gene>
    <name evidence="2" type="ORF">F3Y22_tig00012493pilonHSYRG00039</name>
</gene>
<protein>
    <recommendedName>
        <fullName evidence="1">RNase H type-1 domain-containing protein</fullName>
    </recommendedName>
</protein>
<organism evidence="2 3">
    <name type="scientific">Hibiscus syriacus</name>
    <name type="common">Rose of Sharon</name>
    <dbReference type="NCBI Taxonomy" id="106335"/>
    <lineage>
        <taxon>Eukaryota</taxon>
        <taxon>Viridiplantae</taxon>
        <taxon>Streptophyta</taxon>
        <taxon>Embryophyta</taxon>
        <taxon>Tracheophyta</taxon>
        <taxon>Spermatophyta</taxon>
        <taxon>Magnoliopsida</taxon>
        <taxon>eudicotyledons</taxon>
        <taxon>Gunneridae</taxon>
        <taxon>Pentapetalae</taxon>
        <taxon>rosids</taxon>
        <taxon>malvids</taxon>
        <taxon>Malvales</taxon>
        <taxon>Malvaceae</taxon>
        <taxon>Malvoideae</taxon>
        <taxon>Hibiscus</taxon>
    </lineage>
</organism>
<dbReference type="Gene3D" id="3.30.420.10">
    <property type="entry name" value="Ribonuclease H-like superfamily/Ribonuclease H"/>
    <property type="match status" value="1"/>
</dbReference>
<dbReference type="Proteomes" id="UP000436088">
    <property type="component" value="Unassembled WGS sequence"/>
</dbReference>
<dbReference type="InterPro" id="IPR002156">
    <property type="entry name" value="RNaseH_domain"/>
</dbReference>
<dbReference type="InterPro" id="IPR012337">
    <property type="entry name" value="RNaseH-like_sf"/>
</dbReference>
<dbReference type="GO" id="GO:0004523">
    <property type="term" value="F:RNA-DNA hybrid ribonuclease activity"/>
    <property type="evidence" value="ECO:0007669"/>
    <property type="project" value="InterPro"/>
</dbReference>
<dbReference type="PANTHER" id="PTHR47723:SF13">
    <property type="entry name" value="PUTATIVE-RELATED"/>
    <property type="match status" value="1"/>
</dbReference>
<dbReference type="SUPFAM" id="SSF53098">
    <property type="entry name" value="Ribonuclease H-like"/>
    <property type="match status" value="1"/>
</dbReference>
<accession>A0A6A3C4P8</accession>
<comment type="caution">
    <text evidence="2">The sequence shown here is derived from an EMBL/GenBank/DDBJ whole genome shotgun (WGS) entry which is preliminary data.</text>
</comment>
<dbReference type="GO" id="GO:0003676">
    <property type="term" value="F:nucleic acid binding"/>
    <property type="evidence" value="ECO:0007669"/>
    <property type="project" value="InterPro"/>
</dbReference>
<reference evidence="2" key="1">
    <citation type="submission" date="2019-09" db="EMBL/GenBank/DDBJ databases">
        <title>Draft genome information of white flower Hibiscus syriacus.</title>
        <authorList>
            <person name="Kim Y.-M."/>
        </authorList>
    </citation>
    <scope>NUCLEOTIDE SEQUENCE [LARGE SCALE GENOMIC DNA]</scope>
    <source>
        <strain evidence="2">YM2019G1</strain>
    </source>
</reference>
<dbReference type="EMBL" id="VEPZ02000533">
    <property type="protein sequence ID" value="KAE8723347.1"/>
    <property type="molecule type" value="Genomic_DNA"/>
</dbReference>
<keyword evidence="3" id="KW-1185">Reference proteome</keyword>
<evidence type="ECO:0000313" key="3">
    <source>
        <dbReference type="Proteomes" id="UP000436088"/>
    </source>
</evidence>
<dbReference type="InterPro" id="IPR044730">
    <property type="entry name" value="RNase_H-like_dom_plant"/>
</dbReference>
<name>A0A6A3C4P8_HIBSY</name>
<dbReference type="CDD" id="cd06222">
    <property type="entry name" value="RNase_H_like"/>
    <property type="match status" value="1"/>
</dbReference>